<sequence length="818" mass="93958">MDHKQLETKWRKKWQEAGTYKVDLAKAKNKFYNLMMFPYPSAEGLHVGNMYAFTGADVHGRFQAMQGYDVFEPIGLDGFGIHSENYAIKINAHPMDQAIISEKRFYDQLARIGNRFSWEQRLETYDPEYYKWTQWLFVRMFNHGLAYRKKASVNWCPSCKTVLADEQVIEGQCERCNSVVEKRATEQWFFRITEYADRLLNNLKKINWPEKIKTAQRHWIGRKEGINITYQVEGSDPSTLPSTVTVFTTAPVNFGATFIVVGPEHNLAQEAAKKDKKVKEYITKALEKSEIDRIAEGRKKTGAFTGFYAINHVTKKEIPIYVTDFVLGHVGTGAVQGCPGHDRRDFEFAKQFKLPIPRVIVGEDGYDGPIKTVDQVVEHGMKGTFVNSEFLNGLDFEEGLQKTMDYFEEKGWGKRVVTFRLRDWCISRQRYWGSPIPMIFCKNCGWYPEENLPVKLPYLKNFKPTDDGKPPLERAEKSWLFTKCPKCGGQAKRETEVSDTFLDSSWYFLRYPSVSVKDSPRRGTSRRVLEVEPFDPKITRRWLPVDAYIGGAEHAVLHLLYSRFVWMALQDWGFIPKKLGDEPFPFLYGHGLIIKDGFKMSKSRGNIVNPDEYLDKYGADVLRMYLMFIGPYDQGGDFRDTGMKGMSRFLTRVEKLVSEKGRSLLLVDKVRPFQHQTIKRVTAAMKNLRYNVAIAALMEYVNGLEKEGVNKDSLKALLLMLAPLAPFTSEELWEKLGGKFSIHQQLWPKFEEKLAAAGSVTVVIQVNGKLRKKAGVSLADSQNKTKMIALAKELTGRKNPLKEIFVPGRLVNLVVDWF</sequence>
<dbReference type="InterPro" id="IPR025709">
    <property type="entry name" value="Leu_tRNA-synth_edit"/>
</dbReference>
<evidence type="ECO:0000256" key="3">
    <source>
        <dbReference type="ARBA" id="ARBA00022598"/>
    </source>
</evidence>
<evidence type="ECO:0000256" key="1">
    <source>
        <dbReference type="ARBA" id="ARBA00005594"/>
    </source>
</evidence>
<protein>
    <recommendedName>
        <fullName evidence="9">Leucine--tRNA ligase</fullName>
        <ecNumber evidence="9">6.1.1.4</ecNumber>
    </recommendedName>
    <alternativeName>
        <fullName evidence="9">Leucyl-tRNA synthetase</fullName>
        <shortName evidence="9">LeuRS</shortName>
    </alternativeName>
</protein>
<dbReference type="GO" id="GO:0006429">
    <property type="term" value="P:leucyl-tRNA aminoacylation"/>
    <property type="evidence" value="ECO:0007669"/>
    <property type="project" value="UniProtKB-UniRule"/>
</dbReference>
<dbReference type="Proteomes" id="UP000229739">
    <property type="component" value="Unassembled WGS sequence"/>
</dbReference>
<evidence type="ECO:0000256" key="9">
    <source>
        <dbReference type="HAMAP-Rule" id="MF_00049"/>
    </source>
</evidence>
<dbReference type="HAMAP" id="MF_00049_B">
    <property type="entry name" value="Leu_tRNA_synth_B"/>
    <property type="match status" value="1"/>
</dbReference>
<comment type="catalytic activity">
    <reaction evidence="8 9">
        <text>tRNA(Leu) + L-leucine + ATP = L-leucyl-tRNA(Leu) + AMP + diphosphate</text>
        <dbReference type="Rhea" id="RHEA:11688"/>
        <dbReference type="Rhea" id="RHEA-COMP:9613"/>
        <dbReference type="Rhea" id="RHEA-COMP:9622"/>
        <dbReference type="ChEBI" id="CHEBI:30616"/>
        <dbReference type="ChEBI" id="CHEBI:33019"/>
        <dbReference type="ChEBI" id="CHEBI:57427"/>
        <dbReference type="ChEBI" id="CHEBI:78442"/>
        <dbReference type="ChEBI" id="CHEBI:78494"/>
        <dbReference type="ChEBI" id="CHEBI:456215"/>
        <dbReference type="EC" id="6.1.1.4"/>
    </reaction>
</comment>
<keyword evidence="6 9" id="KW-0648">Protein biosynthesis</keyword>
<evidence type="ECO:0000259" key="13">
    <source>
        <dbReference type="Pfam" id="PF09334"/>
    </source>
</evidence>
<dbReference type="Pfam" id="PF08264">
    <property type="entry name" value="Anticodon_1"/>
    <property type="match status" value="1"/>
</dbReference>
<keyword evidence="4 9" id="KW-0547">Nucleotide-binding</keyword>
<dbReference type="InterPro" id="IPR009008">
    <property type="entry name" value="Val/Leu/Ile-tRNA-synth_edit"/>
</dbReference>
<evidence type="ECO:0000256" key="10">
    <source>
        <dbReference type="RuleBase" id="RU363035"/>
    </source>
</evidence>
<dbReference type="InterPro" id="IPR001412">
    <property type="entry name" value="aa-tRNA-synth_I_CS"/>
</dbReference>
<evidence type="ECO:0000259" key="11">
    <source>
        <dbReference type="Pfam" id="PF00133"/>
    </source>
</evidence>
<proteinExistence type="inferred from homology"/>
<comment type="caution">
    <text evidence="15">The sequence shown here is derived from an EMBL/GenBank/DDBJ whole genome shotgun (WGS) entry which is preliminary data.</text>
</comment>
<feature type="domain" description="Methionyl/Valyl/Leucyl/Isoleucyl-tRNA synthetase anticodon-binding" evidence="12">
    <location>
        <begin position="675"/>
        <end position="780"/>
    </location>
</feature>
<evidence type="ECO:0000256" key="6">
    <source>
        <dbReference type="ARBA" id="ARBA00022917"/>
    </source>
</evidence>
<evidence type="ECO:0000259" key="12">
    <source>
        <dbReference type="Pfam" id="PF08264"/>
    </source>
</evidence>
<dbReference type="PANTHER" id="PTHR43740">
    <property type="entry name" value="LEUCYL-TRNA SYNTHETASE"/>
    <property type="match status" value="1"/>
</dbReference>
<dbReference type="SUPFAM" id="SSF50677">
    <property type="entry name" value="ValRS/IleRS/LeuRS editing domain"/>
    <property type="match status" value="1"/>
</dbReference>
<keyword evidence="2 9" id="KW-0963">Cytoplasm</keyword>
<keyword evidence="5 9" id="KW-0067">ATP-binding</keyword>
<dbReference type="Pfam" id="PF13603">
    <property type="entry name" value="tRNA-synt_1_2"/>
    <property type="match status" value="1"/>
</dbReference>
<feature type="short sequence motif" description="'KMSKS' region" evidence="9">
    <location>
        <begin position="599"/>
        <end position="603"/>
    </location>
</feature>
<dbReference type="GO" id="GO:0005737">
    <property type="term" value="C:cytoplasm"/>
    <property type="evidence" value="ECO:0007669"/>
    <property type="project" value="UniProtKB-SubCell"/>
</dbReference>
<dbReference type="InterPro" id="IPR002300">
    <property type="entry name" value="aa-tRNA-synth_Ia"/>
</dbReference>
<feature type="domain" description="Aminoacyl-tRNA synthetase class Ia" evidence="11">
    <location>
        <begin position="421"/>
        <end position="627"/>
    </location>
</feature>
<evidence type="ECO:0000256" key="4">
    <source>
        <dbReference type="ARBA" id="ARBA00022741"/>
    </source>
</evidence>
<dbReference type="PROSITE" id="PS00178">
    <property type="entry name" value="AA_TRNA_LIGASE_I"/>
    <property type="match status" value="1"/>
</dbReference>
<dbReference type="Pfam" id="PF00133">
    <property type="entry name" value="tRNA-synt_1"/>
    <property type="match status" value="1"/>
</dbReference>
<dbReference type="Pfam" id="PF09334">
    <property type="entry name" value="tRNA-synt_1g"/>
    <property type="match status" value="1"/>
</dbReference>
<dbReference type="GO" id="GO:0004823">
    <property type="term" value="F:leucine-tRNA ligase activity"/>
    <property type="evidence" value="ECO:0007669"/>
    <property type="project" value="UniProtKB-UniRule"/>
</dbReference>
<dbReference type="PANTHER" id="PTHR43740:SF2">
    <property type="entry name" value="LEUCINE--TRNA LIGASE, MITOCHONDRIAL"/>
    <property type="match status" value="1"/>
</dbReference>
<keyword evidence="7 9" id="KW-0030">Aminoacyl-tRNA synthetase</keyword>
<accession>A0A2M8G4T5</accession>
<dbReference type="InterPro" id="IPR015413">
    <property type="entry name" value="Methionyl/Leucyl_tRNA_Synth"/>
</dbReference>
<dbReference type="SUPFAM" id="SSF52374">
    <property type="entry name" value="Nucleotidylyl transferase"/>
    <property type="match status" value="1"/>
</dbReference>
<dbReference type="GO" id="GO:0002161">
    <property type="term" value="F:aminoacyl-tRNA deacylase activity"/>
    <property type="evidence" value="ECO:0007669"/>
    <property type="project" value="InterPro"/>
</dbReference>
<dbReference type="Gene3D" id="1.10.730.10">
    <property type="entry name" value="Isoleucyl-tRNA Synthetase, Domain 1"/>
    <property type="match status" value="1"/>
</dbReference>
<feature type="binding site" evidence="9">
    <location>
        <position position="602"/>
    </location>
    <ligand>
        <name>ATP</name>
        <dbReference type="ChEBI" id="CHEBI:30616"/>
    </ligand>
</feature>
<dbReference type="InterPro" id="IPR002302">
    <property type="entry name" value="Leu-tRNA-ligase"/>
</dbReference>
<dbReference type="FunFam" id="1.10.730.10:FF:000002">
    <property type="entry name" value="Leucine--tRNA ligase"/>
    <property type="match status" value="1"/>
</dbReference>
<dbReference type="GO" id="GO:0005524">
    <property type="term" value="F:ATP binding"/>
    <property type="evidence" value="ECO:0007669"/>
    <property type="project" value="UniProtKB-UniRule"/>
</dbReference>
<comment type="similarity">
    <text evidence="1 9 10">Belongs to the class-I aminoacyl-tRNA synthetase family.</text>
</comment>
<dbReference type="InterPro" id="IPR013155">
    <property type="entry name" value="M/V/L/I-tRNA-synth_anticd-bd"/>
</dbReference>
<evidence type="ECO:0000313" key="15">
    <source>
        <dbReference type="EMBL" id="PJC66660.1"/>
    </source>
</evidence>
<evidence type="ECO:0000256" key="7">
    <source>
        <dbReference type="ARBA" id="ARBA00023146"/>
    </source>
</evidence>
<dbReference type="SUPFAM" id="SSF47323">
    <property type="entry name" value="Anticodon-binding domain of a subclass of class I aminoacyl-tRNA synthetases"/>
    <property type="match status" value="1"/>
</dbReference>
<dbReference type="EC" id="6.1.1.4" evidence="9"/>
<organism evidence="15 16">
    <name type="scientific">Candidatus Beckwithbacteria bacterium CG_4_9_14_0_2_um_filter_47_11</name>
    <dbReference type="NCBI Taxonomy" id="1974494"/>
    <lineage>
        <taxon>Bacteria</taxon>
        <taxon>Candidatus Beckwithiibacteriota</taxon>
    </lineage>
</organism>
<dbReference type="AlphaFoldDB" id="A0A2M8G4T5"/>
<feature type="domain" description="Leucyl-tRNA synthetase editing" evidence="14">
    <location>
        <begin position="217"/>
        <end position="407"/>
    </location>
</feature>
<feature type="domain" description="Methionyl/Leucyl tRNA synthetase" evidence="13">
    <location>
        <begin position="37"/>
        <end position="178"/>
    </location>
</feature>
<dbReference type="Gene3D" id="3.90.740.10">
    <property type="entry name" value="Valyl/Leucyl/Isoleucyl-tRNA synthetase, editing domain"/>
    <property type="match status" value="1"/>
</dbReference>
<dbReference type="InterPro" id="IPR009080">
    <property type="entry name" value="tRNAsynth_Ia_anticodon-bd"/>
</dbReference>
<evidence type="ECO:0000256" key="8">
    <source>
        <dbReference type="ARBA" id="ARBA00047469"/>
    </source>
</evidence>
<evidence type="ECO:0000259" key="14">
    <source>
        <dbReference type="Pfam" id="PF13603"/>
    </source>
</evidence>
<comment type="subcellular location">
    <subcellularLocation>
        <location evidence="9">Cytoplasm</location>
    </subcellularLocation>
</comment>
<evidence type="ECO:0000256" key="2">
    <source>
        <dbReference type="ARBA" id="ARBA00022490"/>
    </source>
</evidence>
<keyword evidence="3 9" id="KW-0436">Ligase</keyword>
<dbReference type="NCBIfam" id="TIGR00396">
    <property type="entry name" value="leuS_bact"/>
    <property type="match status" value="1"/>
</dbReference>
<name>A0A2M8G4T5_9BACT</name>
<dbReference type="Gene3D" id="3.40.50.620">
    <property type="entry name" value="HUPs"/>
    <property type="match status" value="2"/>
</dbReference>
<gene>
    <name evidence="9" type="primary">leuS</name>
    <name evidence="15" type="ORF">CO018_00775</name>
</gene>
<dbReference type="EMBL" id="PFQV01000013">
    <property type="protein sequence ID" value="PJC66660.1"/>
    <property type="molecule type" value="Genomic_DNA"/>
</dbReference>
<dbReference type="InterPro" id="IPR014729">
    <property type="entry name" value="Rossmann-like_a/b/a_fold"/>
</dbReference>
<evidence type="ECO:0000313" key="16">
    <source>
        <dbReference type="Proteomes" id="UP000229739"/>
    </source>
</evidence>
<evidence type="ECO:0000256" key="5">
    <source>
        <dbReference type="ARBA" id="ARBA00022840"/>
    </source>
</evidence>
<reference evidence="16" key="1">
    <citation type="submission" date="2017-09" db="EMBL/GenBank/DDBJ databases">
        <title>Depth-based differentiation of microbial function through sediment-hosted aquifers and enrichment of novel symbionts in the deep terrestrial subsurface.</title>
        <authorList>
            <person name="Probst A.J."/>
            <person name="Ladd B."/>
            <person name="Jarett J.K."/>
            <person name="Geller-Mcgrath D.E."/>
            <person name="Sieber C.M.K."/>
            <person name="Emerson J.B."/>
            <person name="Anantharaman K."/>
            <person name="Thomas B.C."/>
            <person name="Malmstrom R."/>
            <person name="Stieglmeier M."/>
            <person name="Klingl A."/>
            <person name="Woyke T."/>
            <person name="Ryan C.M."/>
            <person name="Banfield J.F."/>
        </authorList>
    </citation>
    <scope>NUCLEOTIDE SEQUENCE [LARGE SCALE GENOMIC DNA]</scope>
</reference>
<dbReference type="PRINTS" id="PR00985">
    <property type="entry name" value="TRNASYNTHLEU"/>
</dbReference>
<comment type="caution">
    <text evidence="9">Lacks conserved residue(s) required for the propagation of feature annotation.</text>
</comment>